<dbReference type="GO" id="GO:0006629">
    <property type="term" value="P:lipid metabolic process"/>
    <property type="evidence" value="ECO:0007669"/>
    <property type="project" value="InterPro"/>
</dbReference>
<name>A0A369TJM1_9RHOB</name>
<dbReference type="EMBL" id="QPMK01000011">
    <property type="protein sequence ID" value="RDD65529.1"/>
    <property type="molecule type" value="Genomic_DNA"/>
</dbReference>
<keyword evidence="1" id="KW-1133">Transmembrane helix</keyword>
<evidence type="ECO:0000259" key="2">
    <source>
        <dbReference type="Pfam" id="PF00487"/>
    </source>
</evidence>
<dbReference type="Pfam" id="PF00487">
    <property type="entry name" value="FA_desaturase"/>
    <property type="match status" value="1"/>
</dbReference>
<feature type="transmembrane region" description="Helical" evidence="1">
    <location>
        <begin position="21"/>
        <end position="37"/>
    </location>
</feature>
<feature type="transmembrane region" description="Helical" evidence="1">
    <location>
        <begin position="75"/>
        <end position="94"/>
    </location>
</feature>
<dbReference type="OrthoDB" id="784276at2"/>
<keyword evidence="1" id="KW-0812">Transmembrane</keyword>
<sequence length="310" mass="35344">MHSLRIHTDAAFRAAFRNAEWPTLALLIVCYGLWALGTTAAAAAWLPLGMVLVAATTALHASLSHEALHGHPSRWGRLNAALVFPALSVTVPYLRFRDTHLAHHRDAILTDPYDDPESNYLDPAVWHRLPAPVRRLLQANNSLAGRLLLGPFIGHAVFWAGDARLILRGDRRVVLSWALHLAALVPVVWWMVAVAQMPLWAWGLSVYGAHALLKIRTFLEHQAHQRARGRTVIIEDRGPLALLFLNNNLHVVHHMHPKVPWFRLWALYDGNRDRYLSRNNGYRYRSYAEIFRRYLLRTKDPVAHPLWPKP</sequence>
<evidence type="ECO:0000313" key="3">
    <source>
        <dbReference type="EMBL" id="RDD65529.1"/>
    </source>
</evidence>
<feature type="domain" description="Fatty acid desaturase" evidence="2">
    <location>
        <begin position="44"/>
        <end position="284"/>
    </location>
</feature>
<protein>
    <submittedName>
        <fullName evidence="3">Fatty acid desaturase</fullName>
    </submittedName>
</protein>
<evidence type="ECO:0000313" key="4">
    <source>
        <dbReference type="Proteomes" id="UP000253977"/>
    </source>
</evidence>
<dbReference type="InterPro" id="IPR005804">
    <property type="entry name" value="FA_desaturase_dom"/>
</dbReference>
<accession>A0A369TJM1</accession>
<reference evidence="3 4" key="1">
    <citation type="submission" date="2018-07" db="EMBL/GenBank/DDBJ databases">
        <title>Thalassococcus profundi sp. nov., a marine bacterium isolated from deep seawater of Okinawa Trough.</title>
        <authorList>
            <person name="Yu M."/>
        </authorList>
    </citation>
    <scope>NUCLEOTIDE SEQUENCE [LARGE SCALE GENOMIC DNA]</scope>
    <source>
        <strain evidence="3 4">WRAS1</strain>
    </source>
</reference>
<organism evidence="3 4">
    <name type="scientific">Thalassococcus profundi</name>
    <dbReference type="NCBI Taxonomy" id="2282382"/>
    <lineage>
        <taxon>Bacteria</taxon>
        <taxon>Pseudomonadati</taxon>
        <taxon>Pseudomonadota</taxon>
        <taxon>Alphaproteobacteria</taxon>
        <taxon>Rhodobacterales</taxon>
        <taxon>Roseobacteraceae</taxon>
        <taxon>Thalassococcus</taxon>
    </lineage>
</organism>
<gene>
    <name evidence="3" type="ORF">DU478_13870</name>
</gene>
<keyword evidence="4" id="KW-1185">Reference proteome</keyword>
<keyword evidence="1" id="KW-0472">Membrane</keyword>
<evidence type="ECO:0000256" key="1">
    <source>
        <dbReference type="SAM" id="Phobius"/>
    </source>
</evidence>
<comment type="caution">
    <text evidence="3">The sequence shown here is derived from an EMBL/GenBank/DDBJ whole genome shotgun (WGS) entry which is preliminary data.</text>
</comment>
<proteinExistence type="predicted"/>
<dbReference type="AlphaFoldDB" id="A0A369TJM1"/>
<dbReference type="Proteomes" id="UP000253977">
    <property type="component" value="Unassembled WGS sequence"/>
</dbReference>
<feature type="transmembrane region" description="Helical" evidence="1">
    <location>
        <begin position="173"/>
        <end position="193"/>
    </location>
</feature>